<feature type="zinc finger region" description="C3H1-type" evidence="4">
    <location>
        <begin position="122"/>
        <end position="144"/>
    </location>
</feature>
<evidence type="ECO:0000256" key="2">
    <source>
        <dbReference type="ARBA" id="ARBA00022771"/>
    </source>
</evidence>
<dbReference type="InterPro" id="IPR041367">
    <property type="entry name" value="Znf-CCCH_4"/>
</dbReference>
<dbReference type="EMBL" id="JANBOH010000073">
    <property type="protein sequence ID" value="KAJ1646150.1"/>
    <property type="molecule type" value="Genomic_DNA"/>
</dbReference>
<protein>
    <recommendedName>
        <fullName evidence="6">C3H1-type domain-containing protein</fullName>
    </recommendedName>
</protein>
<feature type="region of interest" description="Disordered" evidence="5">
    <location>
        <begin position="681"/>
        <end position="714"/>
    </location>
</feature>
<keyword evidence="2 4" id="KW-0863">Zinc-finger</keyword>
<keyword evidence="1 4" id="KW-0479">Metal-binding</keyword>
<evidence type="ECO:0000259" key="6">
    <source>
        <dbReference type="PROSITE" id="PS50103"/>
    </source>
</evidence>
<name>A0A9W7XNB3_9FUNG</name>
<feature type="compositionally biased region" description="Low complexity" evidence="5">
    <location>
        <begin position="251"/>
        <end position="274"/>
    </location>
</feature>
<feature type="region of interest" description="Disordered" evidence="5">
    <location>
        <begin position="1"/>
        <end position="114"/>
    </location>
</feature>
<dbReference type="SUPFAM" id="SSF90229">
    <property type="entry name" value="CCCH zinc finger"/>
    <property type="match status" value="2"/>
</dbReference>
<keyword evidence="8" id="KW-1185">Reference proteome</keyword>
<sequence>MARQPPQTPRRQQQQPPQHHPQQQPQQQQQQQALSTYSASASTKLAPRSQTATDQVYSDPNDSCREDELKAHKSSKQQARSPSTRTLSDNASNDAESIENPDDSGQERSGGGHNGGSTLHVPCKFYKLGNCTAGSKCFFSHDVNLFVEKTVCKYFVKGNCRYGNKCALIHSGQNDAQPRSQTKSSGNGNRSAQNGSIYSNSSAKVGNGTRSVGGAVSGNSRKDRRANAEPSYSDAASGRTAANQQPHRDSPGAASGGAPSSTSTTTKSQSSRGSANDRLQFAAETPSTASAAFRDIPLKPAGTGALNISAAGGHHYGPGKMLASSWAPGSLTSALRREQNQRSQAAGLLGYKDQPQTLRADSGVMEFSNSPASRIQSSYHQQSALHQDDDVGDFSAFADHLNDKTAIPFGMHYGNAHGSSNGVDIELNSKSRPIPKPVQGASWARKGSDSAMAHNGLSMQDSLRIDKLALSHGAAHQSFTGSPFLSSMIPLLDQFSDAPRNESSFALGDSPMASPFANSPSASYSGAMLNRHAFSVVDPLAADSDTSGSGLLRVGASYHGHSNSRLQHHGLGSSMRNAADNGFPGRLDISPSLKPIANSIAGRSAPRNSELFGRSFRSSSLINEPLSPLAAFATATDNAEAITPSTLLGAAPLASPLSATGNNSSGLTGLGGRLRSNSHLHSPSLTGIASGVESGSIPGRPLMQDNSFMMKDRPLGGFSLTDTHLYNMEQQQQQKQRSTGNAGLWDSYNSFLGNESGNEQESRHPFAFTLSSSHMSNQRLGGLMQSSSSLGHMYHSSQQQQQQRQQQQYWARSPKMSLQGSAQASPFASAIGSFGGEPRQLTLPPLASGTFGSDMAKPGAIGQKPHRSNLSSLGMSTDYNGIGSGGSQHRSAFNGVESSISALNIPGVGSGSINASSTPSEQYDEIFELEQDVPIGIPNNANSGSGAISNTNFPSMNGLSQKLSGISLVQSRTNGTASSQSMTNISAIARPSA</sequence>
<dbReference type="SMART" id="SM00356">
    <property type="entry name" value="ZnF_C3H1"/>
    <property type="match status" value="2"/>
</dbReference>
<feature type="compositionally biased region" description="Low complexity" evidence="5">
    <location>
        <begin position="780"/>
        <end position="808"/>
    </location>
</feature>
<feature type="region of interest" description="Disordered" evidence="5">
    <location>
        <begin position="173"/>
        <end position="278"/>
    </location>
</feature>
<dbReference type="InterPro" id="IPR036855">
    <property type="entry name" value="Znf_CCCH_sf"/>
</dbReference>
<dbReference type="Pfam" id="PF14608">
    <property type="entry name" value="zf-CCCH_2"/>
    <property type="match status" value="1"/>
</dbReference>
<feature type="compositionally biased region" description="Polar residues" evidence="5">
    <location>
        <begin position="971"/>
        <end position="986"/>
    </location>
</feature>
<feature type="compositionally biased region" description="Polar residues" evidence="5">
    <location>
        <begin position="816"/>
        <end position="826"/>
    </location>
</feature>
<accession>A0A9W7XNB3</accession>
<evidence type="ECO:0000256" key="4">
    <source>
        <dbReference type="PROSITE-ProRule" id="PRU00723"/>
    </source>
</evidence>
<dbReference type="InterPro" id="IPR000571">
    <property type="entry name" value="Znf_CCCH"/>
</dbReference>
<feature type="compositionally biased region" description="Polar residues" evidence="5">
    <location>
        <begin position="33"/>
        <end position="61"/>
    </location>
</feature>
<evidence type="ECO:0000256" key="5">
    <source>
        <dbReference type="SAM" id="MobiDB-lite"/>
    </source>
</evidence>
<comment type="caution">
    <text evidence="7">The sequence shown here is derived from an EMBL/GenBank/DDBJ whole genome shotgun (WGS) entry which is preliminary data.</text>
</comment>
<evidence type="ECO:0000256" key="3">
    <source>
        <dbReference type="ARBA" id="ARBA00022833"/>
    </source>
</evidence>
<dbReference type="Proteomes" id="UP001145021">
    <property type="component" value="Unassembled WGS sequence"/>
</dbReference>
<dbReference type="Pfam" id="PF18044">
    <property type="entry name" value="zf-CCCH_4"/>
    <property type="match status" value="1"/>
</dbReference>
<organism evidence="7 8">
    <name type="scientific">Coemansia asiatica</name>
    <dbReference type="NCBI Taxonomy" id="1052880"/>
    <lineage>
        <taxon>Eukaryota</taxon>
        <taxon>Fungi</taxon>
        <taxon>Fungi incertae sedis</taxon>
        <taxon>Zoopagomycota</taxon>
        <taxon>Kickxellomycotina</taxon>
        <taxon>Kickxellomycetes</taxon>
        <taxon>Kickxellales</taxon>
        <taxon>Kickxellaceae</taxon>
        <taxon>Coemansia</taxon>
    </lineage>
</organism>
<evidence type="ECO:0000313" key="7">
    <source>
        <dbReference type="EMBL" id="KAJ1646150.1"/>
    </source>
</evidence>
<feature type="compositionally biased region" description="Basic and acidic residues" evidence="5">
    <location>
        <begin position="62"/>
        <end position="71"/>
    </location>
</feature>
<feature type="compositionally biased region" description="Polar residues" evidence="5">
    <location>
        <begin position="76"/>
        <end position="95"/>
    </location>
</feature>
<feature type="region of interest" description="Disordered" evidence="5">
    <location>
        <begin position="779"/>
        <end position="875"/>
    </location>
</feature>
<dbReference type="Gene3D" id="4.10.1000.10">
    <property type="entry name" value="Zinc finger, CCCH-type"/>
    <property type="match status" value="1"/>
</dbReference>
<dbReference type="AlphaFoldDB" id="A0A9W7XNB3"/>
<feature type="compositionally biased region" description="Polar residues" evidence="5">
    <location>
        <begin position="173"/>
        <end position="210"/>
    </location>
</feature>
<evidence type="ECO:0000313" key="8">
    <source>
        <dbReference type="Proteomes" id="UP001145021"/>
    </source>
</evidence>
<feature type="compositionally biased region" description="Low complexity" evidence="5">
    <location>
        <begin position="1"/>
        <end position="32"/>
    </location>
</feature>
<proteinExistence type="predicted"/>
<feature type="domain" description="C3H1-type" evidence="6">
    <location>
        <begin position="146"/>
        <end position="173"/>
    </location>
</feature>
<feature type="region of interest" description="Disordered" evidence="5">
    <location>
        <begin position="971"/>
        <end position="993"/>
    </location>
</feature>
<dbReference type="GO" id="GO:0008270">
    <property type="term" value="F:zinc ion binding"/>
    <property type="evidence" value="ECO:0007669"/>
    <property type="project" value="UniProtKB-KW"/>
</dbReference>
<feature type="domain" description="C3H1-type" evidence="6">
    <location>
        <begin position="122"/>
        <end position="144"/>
    </location>
</feature>
<gene>
    <name evidence="7" type="ORF">LPJ64_002342</name>
</gene>
<reference evidence="7" key="1">
    <citation type="submission" date="2022-07" db="EMBL/GenBank/DDBJ databases">
        <title>Phylogenomic reconstructions and comparative analyses of Kickxellomycotina fungi.</title>
        <authorList>
            <person name="Reynolds N.K."/>
            <person name="Stajich J.E."/>
            <person name="Barry K."/>
            <person name="Grigoriev I.V."/>
            <person name="Crous P."/>
            <person name="Smith M.E."/>
        </authorList>
    </citation>
    <scope>NUCLEOTIDE SEQUENCE</scope>
    <source>
        <strain evidence="7">NBRC 105413</strain>
    </source>
</reference>
<feature type="zinc finger region" description="C3H1-type" evidence="4">
    <location>
        <begin position="146"/>
        <end position="173"/>
    </location>
</feature>
<evidence type="ECO:0000256" key="1">
    <source>
        <dbReference type="ARBA" id="ARBA00022723"/>
    </source>
</evidence>
<keyword evidence="3 4" id="KW-0862">Zinc</keyword>
<dbReference type="PROSITE" id="PS50103">
    <property type="entry name" value="ZF_C3H1"/>
    <property type="match status" value="2"/>
</dbReference>